<comment type="caution">
    <text evidence="2">The sequence shown here is derived from an EMBL/GenBank/DDBJ whole genome shotgun (WGS) entry which is preliminary data.</text>
</comment>
<dbReference type="RefSeq" id="WP_344914350.1">
    <property type="nucleotide sequence ID" value="NZ_BAABAQ010000001.1"/>
</dbReference>
<sequence>MTHSARSTGERFTAQPFVLRTMAAAFVGLLLPPLVWAITQAGLAVIPYDGSGGNPGWGRFGQGVGIVAGVVLFSLVMTWPSLWALRVRPAWHVALPAPIVGIVFGIALTTVASQIIGNPLTAASVALALAYGLTALLTTPGRPWWWQQLPLMAVGGPPPIPMAAPRSRLPDLEIPLIAPDLPAYTIERLSTRPGGLRYLLRPSALHRAATPAERDASTIAVTVRSRVDPPGEDSAYEPAGPRTWRRATDTGTTYVIDRDDATIIVKAGPRVPAAILLQATTTLQPRPPSHFTTGP</sequence>
<organism evidence="2 3">
    <name type="scientific">Streptosporangium oxazolinicum</name>
    <dbReference type="NCBI Taxonomy" id="909287"/>
    <lineage>
        <taxon>Bacteria</taxon>
        <taxon>Bacillati</taxon>
        <taxon>Actinomycetota</taxon>
        <taxon>Actinomycetes</taxon>
        <taxon>Streptosporangiales</taxon>
        <taxon>Streptosporangiaceae</taxon>
        <taxon>Streptosporangium</taxon>
    </lineage>
</organism>
<keyword evidence="1" id="KW-1133">Transmembrane helix</keyword>
<keyword evidence="3" id="KW-1185">Reference proteome</keyword>
<keyword evidence="1" id="KW-0812">Transmembrane</keyword>
<accession>A0ABP8AAP3</accession>
<evidence type="ECO:0000313" key="2">
    <source>
        <dbReference type="EMBL" id="GAA4180738.1"/>
    </source>
</evidence>
<evidence type="ECO:0000256" key="1">
    <source>
        <dbReference type="SAM" id="Phobius"/>
    </source>
</evidence>
<name>A0ABP8AAP3_9ACTN</name>
<feature type="transmembrane region" description="Helical" evidence="1">
    <location>
        <begin position="97"/>
        <end position="116"/>
    </location>
</feature>
<reference evidence="3" key="1">
    <citation type="journal article" date="2019" name="Int. J. Syst. Evol. Microbiol.">
        <title>The Global Catalogue of Microorganisms (GCM) 10K type strain sequencing project: providing services to taxonomists for standard genome sequencing and annotation.</title>
        <authorList>
            <consortium name="The Broad Institute Genomics Platform"/>
            <consortium name="The Broad Institute Genome Sequencing Center for Infectious Disease"/>
            <person name="Wu L."/>
            <person name="Ma J."/>
        </authorList>
    </citation>
    <scope>NUCLEOTIDE SEQUENCE [LARGE SCALE GENOMIC DNA]</scope>
    <source>
        <strain evidence="3">JCM 17388</strain>
    </source>
</reference>
<protein>
    <submittedName>
        <fullName evidence="2">Uncharacterized protein</fullName>
    </submittedName>
</protein>
<proteinExistence type="predicted"/>
<dbReference type="EMBL" id="BAABAQ010000001">
    <property type="protein sequence ID" value="GAA4180738.1"/>
    <property type="molecule type" value="Genomic_DNA"/>
</dbReference>
<dbReference type="Proteomes" id="UP001501251">
    <property type="component" value="Unassembled WGS sequence"/>
</dbReference>
<keyword evidence="1" id="KW-0472">Membrane</keyword>
<gene>
    <name evidence="2" type="ORF">GCM10022252_04040</name>
</gene>
<feature type="transmembrane region" description="Helical" evidence="1">
    <location>
        <begin position="122"/>
        <end position="139"/>
    </location>
</feature>
<feature type="transmembrane region" description="Helical" evidence="1">
    <location>
        <begin position="21"/>
        <end position="46"/>
    </location>
</feature>
<evidence type="ECO:0000313" key="3">
    <source>
        <dbReference type="Proteomes" id="UP001501251"/>
    </source>
</evidence>
<feature type="transmembrane region" description="Helical" evidence="1">
    <location>
        <begin position="66"/>
        <end position="85"/>
    </location>
</feature>